<dbReference type="InterPro" id="IPR011577">
    <property type="entry name" value="Cyt_b561_bac/Ni-Hgenase"/>
</dbReference>
<evidence type="ECO:0000256" key="3">
    <source>
        <dbReference type="ARBA" id="ARBA00022448"/>
    </source>
</evidence>
<dbReference type="PANTHER" id="PTHR30529:SF1">
    <property type="entry name" value="CYTOCHROME B561 HOMOLOG 2"/>
    <property type="match status" value="1"/>
</dbReference>
<evidence type="ECO:0000256" key="10">
    <source>
        <dbReference type="ARBA" id="ARBA00023004"/>
    </source>
</evidence>
<feature type="transmembrane region" description="Helical" evidence="13">
    <location>
        <begin position="20"/>
        <end position="38"/>
    </location>
</feature>
<evidence type="ECO:0000256" key="6">
    <source>
        <dbReference type="ARBA" id="ARBA00022692"/>
    </source>
</evidence>
<keyword evidence="7" id="KW-0479">Metal-binding</keyword>
<feature type="domain" description="Cytochrome b561 bacterial/Ni-hydrogenase" evidence="14">
    <location>
        <begin position="15"/>
        <end position="188"/>
    </location>
</feature>
<keyword evidence="6 13" id="KW-0812">Transmembrane</keyword>
<keyword evidence="3" id="KW-0813">Transport</keyword>
<proteinExistence type="inferred from homology"/>
<evidence type="ECO:0000256" key="11">
    <source>
        <dbReference type="ARBA" id="ARBA00023136"/>
    </source>
</evidence>
<evidence type="ECO:0000313" key="16">
    <source>
        <dbReference type="Proteomes" id="UP000637632"/>
    </source>
</evidence>
<feature type="transmembrane region" description="Helical" evidence="13">
    <location>
        <begin position="91"/>
        <end position="109"/>
    </location>
</feature>
<evidence type="ECO:0000256" key="5">
    <source>
        <dbReference type="ARBA" id="ARBA00022617"/>
    </source>
</evidence>
<evidence type="ECO:0000259" key="14">
    <source>
        <dbReference type="Pfam" id="PF01292"/>
    </source>
</evidence>
<organism evidence="15 16">
    <name type="scientific">Undibacterium aquatile</name>
    <dbReference type="NCBI Taxonomy" id="1537398"/>
    <lineage>
        <taxon>Bacteria</taxon>
        <taxon>Pseudomonadati</taxon>
        <taxon>Pseudomonadota</taxon>
        <taxon>Betaproteobacteria</taxon>
        <taxon>Burkholderiales</taxon>
        <taxon>Oxalobacteraceae</taxon>
        <taxon>Undibacterium</taxon>
    </lineage>
</organism>
<keyword evidence="9 13" id="KW-1133">Transmembrane helix</keyword>
<keyword evidence="5" id="KW-0349">Heme</keyword>
<evidence type="ECO:0000256" key="2">
    <source>
        <dbReference type="ARBA" id="ARBA00004651"/>
    </source>
</evidence>
<evidence type="ECO:0000256" key="9">
    <source>
        <dbReference type="ARBA" id="ARBA00022989"/>
    </source>
</evidence>
<keyword evidence="16" id="KW-1185">Reference proteome</keyword>
<keyword evidence="11 13" id="KW-0472">Membrane</keyword>
<evidence type="ECO:0000256" key="1">
    <source>
        <dbReference type="ARBA" id="ARBA00001970"/>
    </source>
</evidence>
<dbReference type="InterPro" id="IPR052168">
    <property type="entry name" value="Cytochrome_b561_oxidase"/>
</dbReference>
<comment type="similarity">
    <text evidence="12">Belongs to the cytochrome b561 family.</text>
</comment>
<dbReference type="PANTHER" id="PTHR30529">
    <property type="entry name" value="CYTOCHROME B561"/>
    <property type="match status" value="1"/>
</dbReference>
<keyword evidence="4" id="KW-1003">Cell membrane</keyword>
<protein>
    <submittedName>
        <fullName evidence="15">Cytochrome b</fullName>
    </submittedName>
</protein>
<dbReference type="Pfam" id="PF01292">
    <property type="entry name" value="Ni_hydr_CYTB"/>
    <property type="match status" value="1"/>
</dbReference>
<sequence>MSNSFLSKDQPDRLSKTSRVLHWLIALGMVALLCVGIIMTKNELWNLYDLHKSIGLLLSVLIIFRVIWRAVNGWPHPAGHYRPVEKFLGKITHWGLIIGSVLIPVFGMMHSGFSGHGFGIFGLEIVKENPDPQRVNEVLPIWEAGYKFGQAGHQYISYLLICLLVLHIAGALKHHIVDKDKTLLRMLGK</sequence>
<dbReference type="SUPFAM" id="SSF81342">
    <property type="entry name" value="Transmembrane di-heme cytochromes"/>
    <property type="match status" value="1"/>
</dbReference>
<evidence type="ECO:0000256" key="12">
    <source>
        <dbReference type="ARBA" id="ARBA00037975"/>
    </source>
</evidence>
<evidence type="ECO:0000256" key="13">
    <source>
        <dbReference type="SAM" id="Phobius"/>
    </source>
</evidence>
<gene>
    <name evidence="15" type="ORF">H8K26_15580</name>
</gene>
<evidence type="ECO:0000256" key="4">
    <source>
        <dbReference type="ARBA" id="ARBA00022475"/>
    </source>
</evidence>
<evidence type="ECO:0000256" key="7">
    <source>
        <dbReference type="ARBA" id="ARBA00022723"/>
    </source>
</evidence>
<dbReference type="Proteomes" id="UP000637632">
    <property type="component" value="Unassembled WGS sequence"/>
</dbReference>
<comment type="caution">
    <text evidence="15">The sequence shown here is derived from an EMBL/GenBank/DDBJ whole genome shotgun (WGS) entry which is preliminary data.</text>
</comment>
<dbReference type="InterPro" id="IPR016174">
    <property type="entry name" value="Di-haem_cyt_TM"/>
</dbReference>
<comment type="subcellular location">
    <subcellularLocation>
        <location evidence="2">Cell membrane</location>
        <topology evidence="2">Multi-pass membrane protein</topology>
    </subcellularLocation>
</comment>
<dbReference type="RefSeq" id="WP_190480769.1">
    <property type="nucleotide sequence ID" value="NZ_JACOFT010000006.1"/>
</dbReference>
<evidence type="ECO:0000313" key="15">
    <source>
        <dbReference type="EMBL" id="MBC3812865.1"/>
    </source>
</evidence>
<feature type="transmembrane region" description="Helical" evidence="13">
    <location>
        <begin position="155"/>
        <end position="172"/>
    </location>
</feature>
<keyword evidence="10" id="KW-0408">Iron</keyword>
<feature type="transmembrane region" description="Helical" evidence="13">
    <location>
        <begin position="50"/>
        <end position="71"/>
    </location>
</feature>
<comment type="cofactor">
    <cofactor evidence="1">
        <name>heme b</name>
        <dbReference type="ChEBI" id="CHEBI:60344"/>
    </cofactor>
</comment>
<name>A0ABR6XJE0_9BURK</name>
<evidence type="ECO:0000256" key="8">
    <source>
        <dbReference type="ARBA" id="ARBA00022982"/>
    </source>
</evidence>
<dbReference type="Gene3D" id="1.20.950.20">
    <property type="entry name" value="Transmembrane di-heme cytochromes, Chain C"/>
    <property type="match status" value="1"/>
</dbReference>
<reference evidence="15 16" key="1">
    <citation type="submission" date="2020-08" db="EMBL/GenBank/DDBJ databases">
        <title>Novel species isolated from subtropical streams in China.</title>
        <authorList>
            <person name="Lu H."/>
        </authorList>
    </citation>
    <scope>NUCLEOTIDE SEQUENCE [LARGE SCALE GENOMIC DNA]</scope>
    <source>
        <strain evidence="15 16">CCTCC AB 2015119</strain>
    </source>
</reference>
<keyword evidence="8" id="KW-0249">Electron transport</keyword>
<dbReference type="EMBL" id="JACOFT010000006">
    <property type="protein sequence ID" value="MBC3812865.1"/>
    <property type="molecule type" value="Genomic_DNA"/>
</dbReference>
<accession>A0ABR6XJE0</accession>